<accession>A0ABT1XH60</accession>
<keyword evidence="2" id="KW-1185">Reference proteome</keyword>
<evidence type="ECO:0000313" key="1">
    <source>
        <dbReference type="EMBL" id="MCR2746229.1"/>
    </source>
</evidence>
<reference evidence="1" key="1">
    <citation type="submission" date="2022-07" db="EMBL/GenBank/DDBJ databases">
        <authorList>
            <person name="Xamxidin M."/>
        </authorList>
    </citation>
    <scope>NUCLEOTIDE SEQUENCE</scope>
    <source>
        <strain evidence="1">YS8-69</strain>
    </source>
</reference>
<proteinExistence type="predicted"/>
<dbReference type="EMBL" id="JANKHG010000016">
    <property type="protein sequence ID" value="MCR2746229.1"/>
    <property type="molecule type" value="Genomic_DNA"/>
</dbReference>
<dbReference type="Proteomes" id="UP001165267">
    <property type="component" value="Unassembled WGS sequence"/>
</dbReference>
<name>A0ABT1XH60_9BURK</name>
<dbReference type="RefSeq" id="WP_257511471.1">
    <property type="nucleotide sequence ID" value="NZ_JANKHG010000016.1"/>
</dbReference>
<sequence>MSVVLGKPEVPAHWLLDANVIFSEWTRWLLVVLAHRHNATLYWTPHIENECYRNLVRLGRLHPDDALAERLALPGRLNATLLPQQHEPYLADVKQVDEKDRHVAAAALALKHQIQSPVGLITWNLKDFPRKPLLKLGLVRFSPDELCTESFKGTEDPLPCLLQTIATMQAETLSKNYNFPTVYQSKAQALPATEQDWLEFLPRNRMHKTAKLLCRVKTVTRSG</sequence>
<comment type="caution">
    <text evidence="1">The sequence shown here is derived from an EMBL/GenBank/DDBJ whole genome shotgun (WGS) entry which is preliminary data.</text>
</comment>
<evidence type="ECO:0000313" key="2">
    <source>
        <dbReference type="Proteomes" id="UP001165267"/>
    </source>
</evidence>
<protein>
    <submittedName>
        <fullName evidence="1">PIN domain-containing protein</fullName>
    </submittedName>
</protein>
<gene>
    <name evidence="1" type="ORF">NSP04_06180</name>
</gene>
<organism evidence="1 2">
    <name type="scientific">Limnobacter parvus</name>
    <dbReference type="NCBI Taxonomy" id="2939690"/>
    <lineage>
        <taxon>Bacteria</taxon>
        <taxon>Pseudomonadati</taxon>
        <taxon>Pseudomonadota</taxon>
        <taxon>Betaproteobacteria</taxon>
        <taxon>Burkholderiales</taxon>
        <taxon>Burkholderiaceae</taxon>
        <taxon>Limnobacter</taxon>
    </lineage>
</organism>